<evidence type="ECO:0000256" key="1">
    <source>
        <dbReference type="SAM" id="SignalP"/>
    </source>
</evidence>
<accession>A0A0A5GCF8</accession>
<feature type="chain" id="PRO_5038397292" description="Lipoprotein" evidence="1">
    <location>
        <begin position="21"/>
        <end position="115"/>
    </location>
</feature>
<comment type="caution">
    <text evidence="2">The sequence shown here is derived from an EMBL/GenBank/DDBJ whole genome shotgun (WGS) entry which is preliminary data.</text>
</comment>
<sequence length="115" mass="12842">MKKISFVSLMIALVSITLFGCSLNNEDEIKTTSDCKTPPKKLEWDGKNYDLEQENTSVEPVIKLGYMVCENGNFSLSNDPNSPITIYSGSAPNDNNIVVYGWDEAVLYHTDDNKN</sequence>
<organism evidence="2 3">
    <name type="scientific">Pontibacillus marinus BH030004 = DSM 16465</name>
    <dbReference type="NCBI Taxonomy" id="1385511"/>
    <lineage>
        <taxon>Bacteria</taxon>
        <taxon>Bacillati</taxon>
        <taxon>Bacillota</taxon>
        <taxon>Bacilli</taxon>
        <taxon>Bacillales</taxon>
        <taxon>Bacillaceae</taxon>
        <taxon>Pontibacillus</taxon>
    </lineage>
</organism>
<protein>
    <recommendedName>
        <fullName evidence="4">Lipoprotein</fullName>
    </recommendedName>
</protein>
<keyword evidence="3" id="KW-1185">Reference proteome</keyword>
<proteinExistence type="predicted"/>
<dbReference type="Proteomes" id="UP000030403">
    <property type="component" value="Unassembled WGS sequence"/>
</dbReference>
<evidence type="ECO:0000313" key="2">
    <source>
        <dbReference type="EMBL" id="KGX89704.1"/>
    </source>
</evidence>
<dbReference type="PROSITE" id="PS51257">
    <property type="entry name" value="PROKAR_LIPOPROTEIN"/>
    <property type="match status" value="1"/>
</dbReference>
<evidence type="ECO:0000313" key="3">
    <source>
        <dbReference type="Proteomes" id="UP000030403"/>
    </source>
</evidence>
<dbReference type="EMBL" id="AVPF01000013">
    <property type="protein sequence ID" value="KGX89704.1"/>
    <property type="molecule type" value="Genomic_DNA"/>
</dbReference>
<gene>
    <name evidence="2" type="ORF">N783_04890</name>
</gene>
<keyword evidence="1" id="KW-0732">Signal</keyword>
<dbReference type="AlphaFoldDB" id="A0A0A5GCF8"/>
<dbReference type="RefSeq" id="WP_027446166.1">
    <property type="nucleotide sequence ID" value="NZ_AULJ01000031.1"/>
</dbReference>
<dbReference type="OrthoDB" id="3035425at2"/>
<reference evidence="2 3" key="1">
    <citation type="submission" date="2013-08" db="EMBL/GenBank/DDBJ databases">
        <authorList>
            <person name="Huang J."/>
            <person name="Wang G."/>
        </authorList>
    </citation>
    <scope>NUCLEOTIDE SEQUENCE [LARGE SCALE GENOMIC DNA]</scope>
    <source>
        <strain evidence="2 3">BH030004</strain>
    </source>
</reference>
<feature type="signal peptide" evidence="1">
    <location>
        <begin position="1"/>
        <end position="20"/>
    </location>
</feature>
<name>A0A0A5GCF8_9BACI</name>
<evidence type="ECO:0008006" key="4">
    <source>
        <dbReference type="Google" id="ProtNLM"/>
    </source>
</evidence>